<evidence type="ECO:0000313" key="2">
    <source>
        <dbReference type="EMBL" id="VVB07873.1"/>
    </source>
</evidence>
<protein>
    <recommendedName>
        <fullName evidence="1">F-box domain-containing protein</fullName>
    </recommendedName>
</protein>
<accession>A0A565C2K2</accession>
<dbReference type="PANTHER" id="PTHR38926">
    <property type="entry name" value="F-BOX DOMAIN CONTAINING PROTEIN, EXPRESSED"/>
    <property type="match status" value="1"/>
</dbReference>
<sequence>MQAEEPRNWSELPSELMSSIMLRLGAFEILENAQKVCTSWRRVSKEPSLWRKIDMQNLKTSEYDLELDRMCRHAVDRSVWSKSTSATWGPILSSTTLRTVTEKGLVDTVSKLPLLEELEVTLAWLKLDLKGIGHSCPKLKTLKLNCSHYIPFLLEFNDDDDGLAIAESMPQLHHLQLIRDKLTDIGLHAILDNCPHLEHLDLRKCHINLSEDSVKRCLERVKDFRHSNCSTADYTAFYNKFRWV</sequence>
<comment type="caution">
    <text evidence="2">The sequence shown here is derived from an EMBL/GenBank/DDBJ whole genome shotgun (WGS) entry which is preliminary data.</text>
</comment>
<organism evidence="2 3">
    <name type="scientific">Arabis nemorensis</name>
    <dbReference type="NCBI Taxonomy" id="586526"/>
    <lineage>
        <taxon>Eukaryota</taxon>
        <taxon>Viridiplantae</taxon>
        <taxon>Streptophyta</taxon>
        <taxon>Embryophyta</taxon>
        <taxon>Tracheophyta</taxon>
        <taxon>Spermatophyta</taxon>
        <taxon>Magnoliopsida</taxon>
        <taxon>eudicotyledons</taxon>
        <taxon>Gunneridae</taxon>
        <taxon>Pentapetalae</taxon>
        <taxon>rosids</taxon>
        <taxon>malvids</taxon>
        <taxon>Brassicales</taxon>
        <taxon>Brassicaceae</taxon>
        <taxon>Arabideae</taxon>
        <taxon>Arabis</taxon>
    </lineage>
</organism>
<gene>
    <name evidence="2" type="ORF">ANE_LOCUS18317</name>
</gene>
<dbReference type="InterPro" id="IPR001810">
    <property type="entry name" value="F-box_dom"/>
</dbReference>
<name>A0A565C2K2_9BRAS</name>
<keyword evidence="3" id="KW-1185">Reference proteome</keyword>
<reference evidence="2" key="1">
    <citation type="submission" date="2019-07" db="EMBL/GenBank/DDBJ databases">
        <authorList>
            <person name="Dittberner H."/>
        </authorList>
    </citation>
    <scope>NUCLEOTIDE SEQUENCE [LARGE SCALE GENOMIC DNA]</scope>
</reference>
<proteinExistence type="predicted"/>
<evidence type="ECO:0000313" key="3">
    <source>
        <dbReference type="Proteomes" id="UP000489600"/>
    </source>
</evidence>
<dbReference type="AlphaFoldDB" id="A0A565C2K2"/>
<dbReference type="PROSITE" id="PS50181">
    <property type="entry name" value="FBOX"/>
    <property type="match status" value="1"/>
</dbReference>
<dbReference type="Pfam" id="PF12937">
    <property type="entry name" value="F-box-like"/>
    <property type="match status" value="1"/>
</dbReference>
<dbReference type="SMART" id="SM00256">
    <property type="entry name" value="FBOX"/>
    <property type="match status" value="1"/>
</dbReference>
<dbReference type="SUPFAM" id="SSF81383">
    <property type="entry name" value="F-box domain"/>
    <property type="match status" value="1"/>
</dbReference>
<dbReference type="EMBL" id="CABITT030000006">
    <property type="protein sequence ID" value="VVB07873.1"/>
    <property type="molecule type" value="Genomic_DNA"/>
</dbReference>
<dbReference type="SUPFAM" id="SSF52047">
    <property type="entry name" value="RNI-like"/>
    <property type="match status" value="1"/>
</dbReference>
<feature type="domain" description="F-box" evidence="1">
    <location>
        <begin position="6"/>
        <end position="53"/>
    </location>
</feature>
<dbReference type="Proteomes" id="UP000489600">
    <property type="component" value="Unassembled WGS sequence"/>
</dbReference>
<dbReference type="Gene3D" id="1.20.1280.50">
    <property type="match status" value="1"/>
</dbReference>
<dbReference type="CDD" id="cd22164">
    <property type="entry name" value="F-box_AtSKIP19-like"/>
    <property type="match status" value="1"/>
</dbReference>
<dbReference type="InterPro" id="IPR032675">
    <property type="entry name" value="LRR_dom_sf"/>
</dbReference>
<dbReference type="InterPro" id="IPR036047">
    <property type="entry name" value="F-box-like_dom_sf"/>
</dbReference>
<dbReference type="PANTHER" id="PTHR38926:SF2">
    <property type="entry name" value="F-BOX_LRR-REPEAT PROTEIN 21-RELATED"/>
    <property type="match status" value="1"/>
</dbReference>
<evidence type="ECO:0000259" key="1">
    <source>
        <dbReference type="PROSITE" id="PS50181"/>
    </source>
</evidence>
<dbReference type="Gene3D" id="3.80.10.10">
    <property type="entry name" value="Ribonuclease Inhibitor"/>
    <property type="match status" value="1"/>
</dbReference>
<dbReference type="OrthoDB" id="2095648at2759"/>